<dbReference type="EMBL" id="CP110820">
    <property type="protein sequence ID" value="WPX96678.1"/>
    <property type="molecule type" value="Genomic_DNA"/>
</dbReference>
<keyword evidence="2" id="KW-1185">Reference proteome</keyword>
<dbReference type="PANTHER" id="PTHR13696">
    <property type="entry name" value="P-LOOP CONTAINING NUCLEOSIDE TRIPHOSPHATE HYDROLASE"/>
    <property type="match status" value="1"/>
</dbReference>
<proteinExistence type="predicted"/>
<dbReference type="SUPFAM" id="SSF52540">
    <property type="entry name" value="P-loop containing nucleoside triphosphate hydrolases"/>
    <property type="match status" value="1"/>
</dbReference>
<name>A0ABZ0UNK7_9RICK</name>
<dbReference type="Gene3D" id="3.40.50.300">
    <property type="entry name" value="P-loop containing nucleotide triphosphate hydrolases"/>
    <property type="match status" value="1"/>
</dbReference>
<dbReference type="CDD" id="cd02042">
    <property type="entry name" value="ParAB_family"/>
    <property type="match status" value="1"/>
</dbReference>
<dbReference type="InterPro" id="IPR050678">
    <property type="entry name" value="DNA_Partitioning_ATPase"/>
</dbReference>
<dbReference type="Pfam" id="PF09140">
    <property type="entry name" value="MipZ"/>
    <property type="match status" value="1"/>
</dbReference>
<evidence type="ECO:0000313" key="1">
    <source>
        <dbReference type="EMBL" id="WPX96678.1"/>
    </source>
</evidence>
<dbReference type="RefSeq" id="WP_323732420.1">
    <property type="nucleotide sequence ID" value="NZ_CP110820.1"/>
</dbReference>
<dbReference type="PANTHER" id="PTHR13696:SF96">
    <property type="entry name" value="COBQ_COBB_MIND_PARA NUCLEOTIDE BINDING DOMAIN-CONTAINING PROTEIN"/>
    <property type="match status" value="1"/>
</dbReference>
<dbReference type="InterPro" id="IPR027417">
    <property type="entry name" value="P-loop_NTPase"/>
</dbReference>
<dbReference type="InterPro" id="IPR015223">
    <property type="entry name" value="MipZ"/>
</dbReference>
<protein>
    <submittedName>
        <fullName evidence="1">Chromosome partitioning ATPase</fullName>
    </submittedName>
</protein>
<gene>
    <name evidence="1" type="ORF">Bandiella_00798</name>
</gene>
<organism evidence="1 2">
    <name type="scientific">Candidatus Bandiella euplotis</name>
    <dbReference type="NCBI Taxonomy" id="1664265"/>
    <lineage>
        <taxon>Bacteria</taxon>
        <taxon>Pseudomonadati</taxon>
        <taxon>Pseudomonadota</taxon>
        <taxon>Alphaproteobacteria</taxon>
        <taxon>Rickettsiales</taxon>
        <taxon>Candidatus Midichloriaceae</taxon>
        <taxon>Candidatus Bandiella</taxon>
    </lineage>
</organism>
<sequence>MAHIVLFGNEKGGSGKTTTAMHLIVALLDLGFKVATLDIDLRQASLTRYIDNRKKTIENEKLTLLQSAHFKIAEDYNINNSIEYTQKDIEELENLITKINTEYDFIVIDTPGNDNILNRHAHYLANTIITPINDSFVDVDLLGKVDPKNYANAIPGIYSAMVWEQKKHRALRKKEEINWIVVRNRLSSIDVINKRNVETAITHLGKRLGFSIAPGFGDRVIFKELFLHGLTLLDTKKSNSKIQMNPSVVTARQELRDFIRSLNFAEVNKKL</sequence>
<dbReference type="Proteomes" id="UP001327219">
    <property type="component" value="Chromosome"/>
</dbReference>
<evidence type="ECO:0000313" key="2">
    <source>
        <dbReference type="Proteomes" id="UP001327219"/>
    </source>
</evidence>
<reference evidence="1 2" key="1">
    <citation type="submission" date="2022-11" db="EMBL/GenBank/DDBJ databases">
        <title>Host association and intracellularity evolved multiple times independently in the Rickettsiales.</title>
        <authorList>
            <person name="Castelli M."/>
            <person name="Nardi T."/>
            <person name="Gammuto L."/>
            <person name="Bellinzona G."/>
            <person name="Sabaneyeva E."/>
            <person name="Potekhin A."/>
            <person name="Serra V."/>
            <person name="Petroni G."/>
            <person name="Sassera D."/>
        </authorList>
    </citation>
    <scope>NUCLEOTIDE SEQUENCE [LARGE SCALE GENOMIC DNA]</scope>
    <source>
        <strain evidence="1 2">NDG2</strain>
    </source>
</reference>
<accession>A0ABZ0UNK7</accession>